<organism evidence="5 6">
    <name type="scientific">Pseudidiomarina indica</name>
    <dbReference type="NCBI Taxonomy" id="1159017"/>
    <lineage>
        <taxon>Bacteria</taxon>
        <taxon>Pseudomonadati</taxon>
        <taxon>Pseudomonadota</taxon>
        <taxon>Gammaproteobacteria</taxon>
        <taxon>Alteromonadales</taxon>
        <taxon>Idiomarinaceae</taxon>
        <taxon>Pseudidiomarina</taxon>
    </lineage>
</organism>
<dbReference type="PANTHER" id="PTHR34216:SF3">
    <property type="entry name" value="POLY-BETA-1,6-N-ACETYL-D-GLUCOSAMINE N-DEACETYLASE"/>
    <property type="match status" value="1"/>
</dbReference>
<evidence type="ECO:0000313" key="5">
    <source>
        <dbReference type="EMBL" id="SDB34645.1"/>
    </source>
</evidence>
<name>A0A1G6CPJ8_9GAMM</name>
<dbReference type="Pfam" id="PF01522">
    <property type="entry name" value="Polysacc_deac_1"/>
    <property type="match status" value="1"/>
</dbReference>
<dbReference type="GO" id="GO:0005975">
    <property type="term" value="P:carbohydrate metabolic process"/>
    <property type="evidence" value="ECO:0007669"/>
    <property type="project" value="InterPro"/>
</dbReference>
<reference evidence="6" key="1">
    <citation type="submission" date="2016-10" db="EMBL/GenBank/DDBJ databases">
        <authorList>
            <person name="Varghese N."/>
            <person name="Submissions S."/>
        </authorList>
    </citation>
    <scope>NUCLEOTIDE SEQUENCE [LARGE SCALE GENOMIC DNA]</scope>
    <source>
        <strain evidence="6">CGMCC 1.10824</strain>
    </source>
</reference>
<dbReference type="InterPro" id="IPR051398">
    <property type="entry name" value="Polysacch_Deacetylase"/>
</dbReference>
<keyword evidence="2 3" id="KW-0732">Signal</keyword>
<sequence length="350" mass="40037">MRFFIVMLFAWATSIAWAAPGSVAILQYHHVGNDTPRVTSVTAAELDAHFAWLKENKFTVLSLAEVQEHFAQNKPLPDYAAAITFDDGWRNVYQDGLAVFKKYNYPFTIFVNPKLMREAPHQYMSWEQLKELQQYGAIIANHSNSHWHMTWRHTDETDSDWRQRVLSDILDAQDEIDEQLGTQAKHFAYPYGEYDPQLEQLLEEHGFLAFAQHSGPWTAATSLTAIPRFPASAQYANLATLSTKMKSLGLPVVAIEPATMMMDHDMLTPSFTVELAHTDDFNPRQMNCFAGSSVLKPEWSERRFTVQLEQAIPEGRSRVNCTVPSRAKPGRFYWYSQPFVRPNANGTWPD</sequence>
<proteinExistence type="predicted"/>
<evidence type="ECO:0000256" key="3">
    <source>
        <dbReference type="SAM" id="SignalP"/>
    </source>
</evidence>
<dbReference type="Proteomes" id="UP000199626">
    <property type="component" value="Unassembled WGS sequence"/>
</dbReference>
<evidence type="ECO:0000313" key="6">
    <source>
        <dbReference type="Proteomes" id="UP000199626"/>
    </source>
</evidence>
<accession>A0A1G6CPJ8</accession>
<dbReference type="EMBL" id="FMXN01000006">
    <property type="protein sequence ID" value="SDB34645.1"/>
    <property type="molecule type" value="Genomic_DNA"/>
</dbReference>
<dbReference type="InterPro" id="IPR011330">
    <property type="entry name" value="Glyco_hydro/deAcase_b/a-brl"/>
</dbReference>
<evidence type="ECO:0000256" key="2">
    <source>
        <dbReference type="ARBA" id="ARBA00022729"/>
    </source>
</evidence>
<dbReference type="OrthoDB" id="9814639at2"/>
<dbReference type="PANTHER" id="PTHR34216">
    <property type="match status" value="1"/>
</dbReference>
<evidence type="ECO:0000259" key="4">
    <source>
        <dbReference type="PROSITE" id="PS51677"/>
    </source>
</evidence>
<dbReference type="RefSeq" id="WP_092592972.1">
    <property type="nucleotide sequence ID" value="NZ_FMXN01000006.1"/>
</dbReference>
<dbReference type="STRING" id="1159017.SAMN02927930_01337"/>
<dbReference type="PROSITE" id="PS51677">
    <property type="entry name" value="NODB"/>
    <property type="match status" value="1"/>
</dbReference>
<dbReference type="Gene3D" id="3.20.20.370">
    <property type="entry name" value="Glycoside hydrolase/deacetylase"/>
    <property type="match status" value="1"/>
</dbReference>
<feature type="domain" description="NodB homology" evidence="4">
    <location>
        <begin position="79"/>
        <end position="284"/>
    </location>
</feature>
<dbReference type="GO" id="GO:0016810">
    <property type="term" value="F:hydrolase activity, acting on carbon-nitrogen (but not peptide) bonds"/>
    <property type="evidence" value="ECO:0007669"/>
    <property type="project" value="InterPro"/>
</dbReference>
<dbReference type="SUPFAM" id="SSF88713">
    <property type="entry name" value="Glycoside hydrolase/deacetylase"/>
    <property type="match status" value="1"/>
</dbReference>
<protein>
    <submittedName>
        <fullName evidence="5">Polysaccharide deacetylase</fullName>
    </submittedName>
</protein>
<comment type="subcellular location">
    <subcellularLocation>
        <location evidence="1">Secreted</location>
    </subcellularLocation>
</comment>
<feature type="signal peptide" evidence="3">
    <location>
        <begin position="1"/>
        <end position="18"/>
    </location>
</feature>
<dbReference type="AlphaFoldDB" id="A0A1G6CPJ8"/>
<evidence type="ECO:0000256" key="1">
    <source>
        <dbReference type="ARBA" id="ARBA00004613"/>
    </source>
</evidence>
<feature type="chain" id="PRO_5011631709" evidence="3">
    <location>
        <begin position="19"/>
        <end position="350"/>
    </location>
</feature>
<keyword evidence="6" id="KW-1185">Reference proteome</keyword>
<dbReference type="GO" id="GO:0005576">
    <property type="term" value="C:extracellular region"/>
    <property type="evidence" value="ECO:0007669"/>
    <property type="project" value="UniProtKB-SubCell"/>
</dbReference>
<dbReference type="CDD" id="cd10973">
    <property type="entry name" value="CE4_DAC_u4_5s"/>
    <property type="match status" value="1"/>
</dbReference>
<gene>
    <name evidence="5" type="ORF">SAMN02927930_01337</name>
</gene>
<dbReference type="InterPro" id="IPR002509">
    <property type="entry name" value="NODB_dom"/>
</dbReference>